<keyword evidence="1" id="KW-0472">Membrane</keyword>
<dbReference type="Proteomes" id="UP000655410">
    <property type="component" value="Unassembled WGS sequence"/>
</dbReference>
<keyword evidence="1" id="KW-1133">Transmembrane helix</keyword>
<protein>
    <submittedName>
        <fullName evidence="2">Uncharacterized protein</fullName>
    </submittedName>
</protein>
<accession>A0ABQ2NAE0</accession>
<organism evidence="2 3">
    <name type="scientific">Nocardioides phosphati</name>
    <dbReference type="NCBI Taxonomy" id="1867775"/>
    <lineage>
        <taxon>Bacteria</taxon>
        <taxon>Bacillati</taxon>
        <taxon>Actinomycetota</taxon>
        <taxon>Actinomycetes</taxon>
        <taxon>Propionibacteriales</taxon>
        <taxon>Nocardioidaceae</taxon>
        <taxon>Nocardioides</taxon>
    </lineage>
</organism>
<gene>
    <name evidence="2" type="ORF">GCM10011584_16720</name>
</gene>
<name>A0ABQ2NAE0_9ACTN</name>
<dbReference type="EMBL" id="BMNI01000003">
    <property type="protein sequence ID" value="GGO88815.1"/>
    <property type="molecule type" value="Genomic_DNA"/>
</dbReference>
<evidence type="ECO:0000256" key="1">
    <source>
        <dbReference type="SAM" id="Phobius"/>
    </source>
</evidence>
<sequence length="139" mass="14866">MTDTPRGYRLTRQPLEVVTMVWAPIALVLVGLVVLVMIGLAVAAMLRKEEALDERLHDPLTPTVTWEVPPGVDPVVVGSELTAAGFPNALEDHAGAPSLCISCPPGERSHVRSLIEAVEAEQYAPALQLPPVIFLEDAA</sequence>
<reference evidence="3" key="1">
    <citation type="journal article" date="2019" name="Int. J. Syst. Evol. Microbiol.">
        <title>The Global Catalogue of Microorganisms (GCM) 10K type strain sequencing project: providing services to taxonomists for standard genome sequencing and annotation.</title>
        <authorList>
            <consortium name="The Broad Institute Genomics Platform"/>
            <consortium name="The Broad Institute Genome Sequencing Center for Infectious Disease"/>
            <person name="Wu L."/>
            <person name="Ma J."/>
        </authorList>
    </citation>
    <scope>NUCLEOTIDE SEQUENCE [LARGE SCALE GENOMIC DNA]</scope>
    <source>
        <strain evidence="3">CGMCC 4.7371</strain>
    </source>
</reference>
<evidence type="ECO:0000313" key="2">
    <source>
        <dbReference type="EMBL" id="GGO88815.1"/>
    </source>
</evidence>
<feature type="transmembrane region" description="Helical" evidence="1">
    <location>
        <begin position="20"/>
        <end position="46"/>
    </location>
</feature>
<evidence type="ECO:0000313" key="3">
    <source>
        <dbReference type="Proteomes" id="UP000655410"/>
    </source>
</evidence>
<keyword evidence="3" id="KW-1185">Reference proteome</keyword>
<proteinExistence type="predicted"/>
<keyword evidence="1" id="KW-0812">Transmembrane</keyword>
<comment type="caution">
    <text evidence="2">The sequence shown here is derived from an EMBL/GenBank/DDBJ whole genome shotgun (WGS) entry which is preliminary data.</text>
</comment>